<feature type="binding site" evidence="15 17">
    <location>
        <position position="118"/>
    </location>
    <ligand>
        <name>heme b</name>
        <dbReference type="ChEBI" id="CHEBI:60344"/>
        <label>3</label>
        <note>axial binding residue</note>
    </ligand>
    <ligandPart>
        <name>Fe</name>
        <dbReference type="ChEBI" id="CHEBI:18248"/>
    </ligandPart>
</feature>
<dbReference type="PDB" id="7VLC">
    <property type="method" value="X-ray"/>
    <property type="resolution" value="2.20 A"/>
    <property type="chains" value="D/H=20-168"/>
</dbReference>
<keyword evidence="2 6" id="KW-0349">Heme</keyword>
<protein>
    <recommendedName>
        <fullName evidence="6">Extracellular globin</fullName>
    </recommendedName>
</protein>
<dbReference type="PDB" id="3WCW">
    <property type="method" value="X-ray"/>
    <property type="resolution" value="2.50 A"/>
    <property type="chains" value="D/H=20-168"/>
</dbReference>
<dbReference type="PIRSF" id="PIRSF036517">
    <property type="entry name" value="Ext_hemo"/>
    <property type="match status" value="1"/>
</dbReference>
<dbReference type="InterPro" id="IPR000971">
    <property type="entry name" value="Globin"/>
</dbReference>
<evidence type="ECO:0000256" key="5">
    <source>
        <dbReference type="ARBA" id="ARBA00023004"/>
    </source>
</evidence>
<feature type="binding site" evidence="14 16">
    <location>
        <position position="121"/>
    </location>
    <ligand>
        <name>heme b</name>
        <dbReference type="ChEBI" id="CHEBI:60344"/>
        <label>4</label>
    </ligand>
</feature>
<dbReference type="GO" id="GO:0005506">
    <property type="term" value="F:iron ion binding"/>
    <property type="evidence" value="ECO:0007669"/>
    <property type="project" value="UniProtKB-UniRule"/>
</dbReference>
<evidence type="ECO:0007829" key="17">
    <source>
        <dbReference type="PDB" id="3WCW"/>
    </source>
</evidence>
<dbReference type="GO" id="GO:0020037">
    <property type="term" value="F:heme binding"/>
    <property type="evidence" value="ECO:0007669"/>
    <property type="project" value="UniProtKB-UniRule"/>
</dbReference>
<feature type="binding site" evidence="16 17">
    <location>
        <position position="113"/>
    </location>
    <ligand>
        <name>heme b</name>
        <dbReference type="ChEBI" id="CHEBI:60344"/>
        <label>2</label>
    </ligand>
</feature>
<accession>S0BAP9</accession>
<feature type="signal peptide" evidence="10">
    <location>
        <begin position="1"/>
        <end position="19"/>
    </location>
</feature>
<dbReference type="Gene3D" id="1.10.490.10">
    <property type="entry name" value="Globins"/>
    <property type="match status" value="1"/>
</dbReference>
<evidence type="ECO:0000259" key="11">
    <source>
        <dbReference type="PROSITE" id="PS01033"/>
    </source>
</evidence>
<evidence type="ECO:0000313" key="12">
    <source>
        <dbReference type="EMBL" id="BAN58232.1"/>
    </source>
</evidence>
<keyword evidence="14 15" id="KW-0002">3D-structure</keyword>
<dbReference type="GO" id="GO:0005576">
    <property type="term" value="C:extracellular region"/>
    <property type="evidence" value="ECO:0007669"/>
    <property type="project" value="UniProtKB-UniRule"/>
</dbReference>
<organism evidence="12">
    <name type="scientific">Lamellibrachia satsuma</name>
    <name type="common">Hydrothermal vent tubeworm</name>
    <dbReference type="NCBI Taxonomy" id="104711"/>
    <lineage>
        <taxon>Eukaryota</taxon>
        <taxon>Metazoa</taxon>
        <taxon>Spiralia</taxon>
        <taxon>Lophotrochozoa</taxon>
        <taxon>Annelida</taxon>
        <taxon>Polychaeta</taxon>
        <taxon>Sedentaria</taxon>
        <taxon>Canalipalpata</taxon>
        <taxon>Sabellida</taxon>
        <taxon>Siboglinidae</taxon>
        <taxon>Lamellibrachia</taxon>
    </lineage>
</organism>
<reference evidence="18 19" key="4">
    <citation type="journal article" date="2022" name="Biophys Physicobio.">
        <title>Structures of oxygen dissociation intermediates of 400 kDa V2 hemoglobin provide coarse snapshots of the protein allostery.</title>
        <authorList>
            <person name="Numoto N."/>
            <person name="Onoda S."/>
            <person name="Kawano Y."/>
            <person name="Okumura H."/>
            <person name="Baba S."/>
            <person name="Fukumori Y."/>
            <person name="Miki K."/>
            <person name="Ito N."/>
        </authorList>
    </citation>
    <scope>X-RAY CRYSTALLOGRAPHY (2.10 ANGSTROMS) OF 20-168 IN COMPLEX WITH HEME B</scope>
    <scope>DISULFIDE BONDS</scope>
</reference>
<feature type="disulfide bond" evidence="8 14">
    <location>
        <begin position="23"/>
        <end position="155"/>
    </location>
</feature>
<evidence type="ECO:0000256" key="7">
    <source>
        <dbReference type="PIRSR" id="PIRSR036517-1"/>
    </source>
</evidence>
<evidence type="ECO:0007829" key="14">
    <source>
        <dbReference type="PDB" id="3WCT"/>
    </source>
</evidence>
<keyword evidence="1 6" id="KW-0813">Transport</keyword>
<evidence type="ECO:0000256" key="9">
    <source>
        <dbReference type="RuleBase" id="RU000356"/>
    </source>
</evidence>
<dbReference type="PDBsum" id="3WCW"/>
<evidence type="ECO:0007829" key="20">
    <source>
        <dbReference type="PDB" id="7VLF"/>
    </source>
</evidence>
<dbReference type="PDBsum" id="3WCU"/>
<evidence type="ECO:0007829" key="16">
    <source>
        <dbReference type="PDB" id="3WCV"/>
    </source>
</evidence>
<dbReference type="SMR" id="S0BAP9"/>
<evidence type="ECO:0000256" key="8">
    <source>
        <dbReference type="PIRSR" id="PIRSR036517-2"/>
    </source>
</evidence>
<dbReference type="PDB" id="7VLE">
    <property type="method" value="X-ray"/>
    <property type="resolution" value="2.30 A"/>
    <property type="chains" value="D/H=20-168"/>
</dbReference>
<dbReference type="CDD" id="cd01040">
    <property type="entry name" value="Mb-like"/>
    <property type="match status" value="1"/>
</dbReference>
<evidence type="ECO:0000256" key="6">
    <source>
        <dbReference type="PIRNR" id="PIRNR036517"/>
    </source>
</evidence>
<keyword evidence="8" id="KW-1015">Disulfide bond</keyword>
<proteinExistence type="evidence at protein level"/>
<dbReference type="PDBsum" id="3WCV"/>
<evidence type="ECO:0000256" key="1">
    <source>
        <dbReference type="ARBA" id="ARBA00022448"/>
    </source>
</evidence>
<dbReference type="PROSITE" id="PS01033">
    <property type="entry name" value="GLOBIN"/>
    <property type="match status" value="1"/>
</dbReference>
<dbReference type="PDB" id="3WCV">
    <property type="method" value="X-ray"/>
    <property type="resolution" value="2.60 A"/>
    <property type="chains" value="D/H=20-168"/>
</dbReference>
<evidence type="ECO:0000256" key="2">
    <source>
        <dbReference type="ARBA" id="ARBA00022617"/>
    </source>
</evidence>
<evidence type="ECO:0007829" key="18">
    <source>
        <dbReference type="PDB" id="7VLC"/>
    </source>
</evidence>
<name>S0BAP9_LAMSA</name>
<dbReference type="EMBL" id="AB757729">
    <property type="protein sequence ID" value="BAQ25616.1"/>
    <property type="molecule type" value="mRNA"/>
</dbReference>
<feature type="binding site" description="proximal binding residue" evidence="7">
    <location>
        <position position="118"/>
    </location>
    <ligand>
        <name>heme b</name>
        <dbReference type="ChEBI" id="CHEBI:60344"/>
    </ligand>
    <ligandPart>
        <name>Fe</name>
        <dbReference type="ChEBI" id="CHEBI:18248"/>
    </ligandPart>
</feature>
<feature type="binding site" evidence="20">
    <location>
        <position position="118"/>
    </location>
    <ligand>
        <name>heme b</name>
        <dbReference type="ChEBI" id="CHEBI:60344"/>
        <label>1</label>
        <note>axial binding residue</note>
    </ligand>
    <ligandPart>
        <name>Fe</name>
        <dbReference type="ChEBI" id="CHEBI:18248"/>
    </ligandPart>
</feature>
<reference evidence="13" key="2">
    <citation type="submission" date="2012-10" db="EMBL/GenBank/DDBJ databases">
        <title>Structure of a deoxygenated 400 kDa hemoglobin provides more accurate description of the cooperative mechanism of giant hemoglobins.</title>
        <authorList>
            <person name="Numoto T."/>
            <person name="Nakagawa T."/>
            <person name="Ohara R."/>
            <person name="Hasegawa T."/>
            <person name="Kita A."/>
            <person name="Yoshida T."/>
            <person name="Maruyama T."/>
            <person name="Fukumori Y."/>
            <person name="Miki K."/>
        </authorList>
    </citation>
    <scope>NUCLEOTIDE SEQUENCE</scope>
</reference>
<feature type="chain" id="PRO_5015101140" description="Extracellular globin" evidence="10">
    <location>
        <begin position="20"/>
        <end position="168"/>
    </location>
</feature>
<evidence type="ECO:0007829" key="19">
    <source>
        <dbReference type="PDB" id="7VLD"/>
    </source>
</evidence>
<keyword evidence="5 6" id="KW-0408">Iron</keyword>
<feature type="binding site" evidence="20">
    <location>
        <position position="72"/>
    </location>
    <ligand>
        <name>heme b</name>
        <dbReference type="ChEBI" id="CHEBI:60344"/>
        <label>1</label>
    </ligand>
</feature>
<feature type="domain" description="Globin" evidence="11">
    <location>
        <begin position="22"/>
        <end position="168"/>
    </location>
</feature>
<comment type="similarity">
    <text evidence="6 9">Belongs to the globin family.</text>
</comment>
<evidence type="ECO:0000313" key="13">
    <source>
        <dbReference type="EMBL" id="BAQ25616.1"/>
    </source>
</evidence>
<keyword evidence="3 6" id="KW-0561">Oxygen transport</keyword>
<keyword evidence="4 6" id="KW-0479">Metal-binding</keyword>
<dbReference type="PDB" id="3WCT">
    <property type="method" value="X-ray"/>
    <property type="resolution" value="2.40 A"/>
    <property type="chains" value="D/H=20-168"/>
</dbReference>
<evidence type="ECO:0000256" key="4">
    <source>
        <dbReference type="ARBA" id="ARBA00022723"/>
    </source>
</evidence>
<keyword evidence="10" id="KW-0732">Signal</keyword>
<reference evidence="12" key="1">
    <citation type="submission" date="2012-10" db="EMBL/GenBank/DDBJ databases">
        <title>Four globin subunits of V2 hemoglobin of Lamellibrachia satsuma.</title>
        <authorList>
            <person name="Nakagawa T."/>
            <person name="Kanemori M."/>
            <person name="Fukumori Y."/>
        </authorList>
    </citation>
    <scope>NUCLEOTIDE SEQUENCE</scope>
</reference>
<dbReference type="EMBL" id="AB753070">
    <property type="protein sequence ID" value="BAN58232.1"/>
    <property type="molecule type" value="mRNA"/>
</dbReference>
<dbReference type="PDB" id="7VLF">
    <property type="method" value="X-ray"/>
    <property type="resolution" value="2.40 A"/>
    <property type="chains" value="D/H=20-168"/>
</dbReference>
<dbReference type="GO" id="GO:0005833">
    <property type="term" value="C:hemoglobin complex"/>
    <property type="evidence" value="ECO:0007669"/>
    <property type="project" value="UniProtKB-UniRule"/>
</dbReference>
<dbReference type="InterPro" id="IPR014610">
    <property type="entry name" value="Haemoglobin_extracell"/>
</dbReference>
<gene>
    <name evidence="12" type="primary">v2hb-B1</name>
</gene>
<evidence type="ECO:0000256" key="10">
    <source>
        <dbReference type="SAM" id="SignalP"/>
    </source>
</evidence>
<dbReference type="AlphaFoldDB" id="S0BAP9"/>
<dbReference type="InterPro" id="IPR012292">
    <property type="entry name" value="Globin/Proto"/>
</dbReference>
<dbReference type="GO" id="GO:0019825">
    <property type="term" value="F:oxygen binding"/>
    <property type="evidence" value="ECO:0007669"/>
    <property type="project" value="UniProtKB-UniRule"/>
</dbReference>
<dbReference type="InterPro" id="IPR009050">
    <property type="entry name" value="Globin-like_sf"/>
</dbReference>
<dbReference type="PDB" id="7VLD">
    <property type="method" value="X-ray"/>
    <property type="resolution" value="2.10 A"/>
    <property type="chains" value="D/H=20-168"/>
</dbReference>
<feature type="binding site" evidence="14 16">
    <location>
        <position position="118"/>
    </location>
    <ligand>
        <name>heme b</name>
        <dbReference type="ChEBI" id="CHEBI:60344"/>
        <label>4</label>
        <note>axial binding residue</note>
    </ligand>
    <ligandPart>
        <name>Fe</name>
        <dbReference type="ChEBI" id="CHEBI:18248"/>
    </ligandPart>
</feature>
<feature type="binding site" evidence="16 17">
    <location>
        <position position="117"/>
    </location>
    <ligand>
        <name>heme b</name>
        <dbReference type="ChEBI" id="CHEBI:60344"/>
        <label>2</label>
    </ligand>
</feature>
<reference evidence="14 15" key="3">
    <citation type="journal article" date="2014" name="Acta Crystallogr. D">
        <title>The structure of a deoxygenated 400 kDa haemoglobin reveals ternary- and quaternary-structural changes of giant haemoglobins.</title>
        <authorList>
            <person name="Numoto N."/>
            <person name="Nakagawa T."/>
            <person name="Ohara R."/>
            <person name="Hasegawa T."/>
            <person name="Kita A."/>
            <person name="Yoshida T."/>
            <person name="Maruyama T."/>
            <person name="Imai K."/>
            <person name="Fukumori Y."/>
            <person name="Miki K."/>
        </authorList>
    </citation>
    <scope>X-RAY CRYSTALLOGRAPHY (2.40 ANGSTROMS) OF 20-168 IN COMPLEX WITH HEME B</scope>
    <scope>DISULFIDE BONDS</scope>
</reference>
<dbReference type="SUPFAM" id="SSF46458">
    <property type="entry name" value="Globin-like"/>
    <property type="match status" value="1"/>
</dbReference>
<dbReference type="InterPro" id="IPR044399">
    <property type="entry name" value="Mb-like_M"/>
</dbReference>
<dbReference type="Pfam" id="PF00042">
    <property type="entry name" value="Globin"/>
    <property type="match status" value="1"/>
</dbReference>
<dbReference type="PANTHER" id="PTHR47217:SF1">
    <property type="entry name" value="GLOBIN-LIKE PROTEIN"/>
    <property type="match status" value="1"/>
</dbReference>
<sequence precursor="true">MNPLSTVLLVLCATSAALASEFCSEADATIVIKQWNQIYNAGIGAKSRWTMGNEIFSSLFKLKPESEVLFNNVNVANMSSGAFHAHTVRVLSGLDMGINYLNDAGTLTSLTAHLAAQHVARTGLKAVYFDAMGKVLMTVLPSLIDNFNPDAWRNCLLPLKNAIAKGLP</sequence>
<dbReference type="PDB" id="3WCU">
    <property type="method" value="X-ray"/>
    <property type="resolution" value="2.90 A"/>
    <property type="chains" value="D/H=20-168"/>
</dbReference>
<dbReference type="PDBsum" id="3WCT"/>
<dbReference type="PANTHER" id="PTHR47217">
    <property type="entry name" value="GLOBIN-LIKE PROTEIN"/>
    <property type="match status" value="1"/>
</dbReference>
<evidence type="ECO:0007829" key="15">
    <source>
        <dbReference type="PDB" id="3WCU"/>
    </source>
</evidence>
<evidence type="ECO:0000256" key="3">
    <source>
        <dbReference type="ARBA" id="ARBA00022621"/>
    </source>
</evidence>
<dbReference type="GO" id="GO:0005344">
    <property type="term" value="F:oxygen carrier activity"/>
    <property type="evidence" value="ECO:0007669"/>
    <property type="project" value="UniProtKB-UniRule"/>
</dbReference>